<dbReference type="RefSeq" id="WP_238074062.1">
    <property type="nucleotide sequence ID" value="NZ_JAKNJB010000014.1"/>
</dbReference>
<sequence length="231" mass="26618">MEISRDRSYINRSAMEFIARGYGIEDLHSLRFQFVYTEAERAKNAAQAKIMQSANIVQAAQEKSQAMKPVIEAIAAEFVCYQYNPDLEYDYDSPDWDLFFWCNDLYMTTGGKLFGRDYSYFTLNFNAAQTLEERKKVCALVLQLLNDRFEDSPNLSVTVQYTATLDEQKIRQAAEQMLPGLLKRKCVYHEMKGRLKQTSEGVFFMKKHAKSRGYLLSPSSIVQIGWTLDAA</sequence>
<comment type="caution">
    <text evidence="1">The sequence shown here is derived from an EMBL/GenBank/DDBJ whole genome shotgun (WGS) entry which is preliminary data.</text>
</comment>
<reference evidence="1 2" key="1">
    <citation type="submission" date="2022-01" db="EMBL/GenBank/DDBJ databases">
        <title>Collection of gut derived symbiotic bacterial strains cultured from healthy donors.</title>
        <authorList>
            <person name="Lin H."/>
            <person name="Kohout C."/>
            <person name="Waligurski E."/>
            <person name="Pamer E.G."/>
        </authorList>
    </citation>
    <scope>NUCLEOTIDE SEQUENCE [LARGE SCALE GENOMIC DNA]</scope>
    <source>
        <strain evidence="1 2">DFI.3.7</strain>
    </source>
</reference>
<dbReference type="Proteomes" id="UP001200313">
    <property type="component" value="Unassembled WGS sequence"/>
</dbReference>
<organism evidence="1 2">
    <name type="scientific">Intestinimonas massiliensis</name>
    <name type="common">ex Afouda et al. 2020</name>
    <dbReference type="NCBI Taxonomy" id="1673721"/>
    <lineage>
        <taxon>Bacteria</taxon>
        <taxon>Bacillati</taxon>
        <taxon>Bacillota</taxon>
        <taxon>Clostridia</taxon>
        <taxon>Eubacteriales</taxon>
        <taxon>Intestinimonas</taxon>
    </lineage>
</organism>
<accession>A0ABS9M920</accession>
<evidence type="ECO:0000313" key="1">
    <source>
        <dbReference type="EMBL" id="MCG4527307.1"/>
    </source>
</evidence>
<proteinExistence type="predicted"/>
<keyword evidence="2" id="KW-1185">Reference proteome</keyword>
<name>A0ABS9M920_9FIRM</name>
<protein>
    <submittedName>
        <fullName evidence="1">Uncharacterized protein</fullName>
    </submittedName>
</protein>
<evidence type="ECO:0000313" key="2">
    <source>
        <dbReference type="Proteomes" id="UP001200313"/>
    </source>
</evidence>
<dbReference type="EMBL" id="JAKNJB010000014">
    <property type="protein sequence ID" value="MCG4527307.1"/>
    <property type="molecule type" value="Genomic_DNA"/>
</dbReference>
<gene>
    <name evidence="1" type="ORF">L0P79_09470</name>
</gene>